<dbReference type="PROSITE" id="PS00063">
    <property type="entry name" value="ALDOKETO_REDUCTASE_3"/>
    <property type="match status" value="1"/>
</dbReference>
<dbReference type="EMBL" id="JAZGQO010000006">
    <property type="protein sequence ID" value="KAK6186362.1"/>
    <property type="molecule type" value="Genomic_DNA"/>
</dbReference>
<comment type="caution">
    <text evidence="8">The sequence shown here is derived from an EMBL/GenBank/DDBJ whole genome shotgun (WGS) entry which is preliminary data.</text>
</comment>
<evidence type="ECO:0000259" key="7">
    <source>
        <dbReference type="Pfam" id="PF00248"/>
    </source>
</evidence>
<dbReference type="Proteomes" id="UP001347796">
    <property type="component" value="Unassembled WGS sequence"/>
</dbReference>
<sequence>MAAAVRMIVLNNGRKFPILGLGTWQASKDECQTAVRAALDAGYRHIDTAYAYRNEADIGEVLQEYMKAGKLKRDDFFITTKLWVTFHQQDRVLVGLEESLKNLQLDYVDLFLMHTPCAFKDTGKGFYPENEDGTPAHLNIPVEETWKGMEKAVALGKAKSIGVSNFNSKQVERICNSCTIKPVTNQVECHAYLNQKRLQDFCKTLNVTLTSYASLGSPGRPSYLKKEAEPVLLEEPLIKELAEKYKKSVGQILLRYLTQRNILVIPKSSTPARIEQNIQIFDFYLSDSEIDRINGLNKDHRYFVMTPGIGHPEYPASEPF</sequence>
<evidence type="ECO:0000256" key="3">
    <source>
        <dbReference type="ARBA" id="ARBA00023002"/>
    </source>
</evidence>
<dbReference type="Gene3D" id="3.20.20.100">
    <property type="entry name" value="NADP-dependent oxidoreductase domain"/>
    <property type="match status" value="1"/>
</dbReference>
<gene>
    <name evidence="8" type="ORF">SNE40_008410</name>
</gene>
<evidence type="ECO:0000313" key="9">
    <source>
        <dbReference type="Proteomes" id="UP001347796"/>
    </source>
</evidence>
<dbReference type="InterPro" id="IPR023210">
    <property type="entry name" value="NADP_OxRdtase_dom"/>
</dbReference>
<feature type="active site" description="Proton donor" evidence="4">
    <location>
        <position position="52"/>
    </location>
</feature>
<evidence type="ECO:0000256" key="1">
    <source>
        <dbReference type="ARBA" id="ARBA00007905"/>
    </source>
</evidence>
<dbReference type="PROSITE" id="PS00062">
    <property type="entry name" value="ALDOKETO_REDUCTASE_2"/>
    <property type="match status" value="1"/>
</dbReference>
<dbReference type="PRINTS" id="PR00069">
    <property type="entry name" value="ALDKETRDTASE"/>
</dbReference>
<feature type="site" description="Lowers pKa of active site Tyr" evidence="6">
    <location>
        <position position="81"/>
    </location>
</feature>
<keyword evidence="3" id="KW-0560">Oxidoreductase</keyword>
<dbReference type="GO" id="GO:0016491">
    <property type="term" value="F:oxidoreductase activity"/>
    <property type="evidence" value="ECO:0007669"/>
    <property type="project" value="UniProtKB-KW"/>
</dbReference>
<evidence type="ECO:0000256" key="6">
    <source>
        <dbReference type="PIRSR" id="PIRSR000097-3"/>
    </source>
</evidence>
<reference evidence="8 9" key="1">
    <citation type="submission" date="2024-01" db="EMBL/GenBank/DDBJ databases">
        <title>The genome of the rayed Mediterranean limpet Patella caerulea (Linnaeus, 1758).</title>
        <authorList>
            <person name="Anh-Thu Weber A."/>
            <person name="Halstead-Nussloch G."/>
        </authorList>
    </citation>
    <scope>NUCLEOTIDE SEQUENCE [LARGE SCALE GENOMIC DNA]</scope>
    <source>
        <strain evidence="8">AATW-2023a</strain>
        <tissue evidence="8">Whole specimen</tissue>
    </source>
</reference>
<proteinExistence type="inferred from homology"/>
<dbReference type="FunFam" id="3.20.20.100:FF:000006">
    <property type="entry name" value="Aldo-keto reductase family 1 member A1"/>
    <property type="match status" value="1"/>
</dbReference>
<dbReference type="PIRSF" id="PIRSF000097">
    <property type="entry name" value="AKR"/>
    <property type="match status" value="1"/>
</dbReference>
<dbReference type="InterPro" id="IPR020471">
    <property type="entry name" value="AKR"/>
</dbReference>
<dbReference type="InterPro" id="IPR036812">
    <property type="entry name" value="NAD(P)_OxRdtase_dom_sf"/>
</dbReference>
<organism evidence="8 9">
    <name type="scientific">Patella caerulea</name>
    <name type="common">Rayed Mediterranean limpet</name>
    <dbReference type="NCBI Taxonomy" id="87958"/>
    <lineage>
        <taxon>Eukaryota</taxon>
        <taxon>Metazoa</taxon>
        <taxon>Spiralia</taxon>
        <taxon>Lophotrochozoa</taxon>
        <taxon>Mollusca</taxon>
        <taxon>Gastropoda</taxon>
        <taxon>Patellogastropoda</taxon>
        <taxon>Patelloidea</taxon>
        <taxon>Patellidae</taxon>
        <taxon>Patella</taxon>
    </lineage>
</organism>
<dbReference type="Pfam" id="PF00248">
    <property type="entry name" value="Aldo_ket_red"/>
    <property type="match status" value="1"/>
</dbReference>
<dbReference type="PROSITE" id="PS00798">
    <property type="entry name" value="ALDOKETO_REDUCTASE_1"/>
    <property type="match status" value="1"/>
</dbReference>
<keyword evidence="9" id="KW-1185">Reference proteome</keyword>
<evidence type="ECO:0000256" key="4">
    <source>
        <dbReference type="PIRSR" id="PIRSR000097-1"/>
    </source>
</evidence>
<name>A0AAN8JVI7_PATCE</name>
<dbReference type="PANTHER" id="PTHR11732">
    <property type="entry name" value="ALDO/KETO REDUCTASE"/>
    <property type="match status" value="1"/>
</dbReference>
<keyword evidence="2" id="KW-0521">NADP</keyword>
<feature type="binding site" evidence="5">
    <location>
        <position position="114"/>
    </location>
    <ligand>
        <name>substrate</name>
    </ligand>
</feature>
<accession>A0AAN8JVI7</accession>
<evidence type="ECO:0000256" key="2">
    <source>
        <dbReference type="ARBA" id="ARBA00022857"/>
    </source>
</evidence>
<comment type="similarity">
    <text evidence="1">Belongs to the aldo/keto reductase family.</text>
</comment>
<evidence type="ECO:0000256" key="5">
    <source>
        <dbReference type="PIRSR" id="PIRSR000097-2"/>
    </source>
</evidence>
<feature type="domain" description="NADP-dependent oxidoreductase" evidence="7">
    <location>
        <begin position="19"/>
        <end position="297"/>
    </location>
</feature>
<dbReference type="InterPro" id="IPR018170">
    <property type="entry name" value="Aldo/ket_reductase_CS"/>
</dbReference>
<dbReference type="SUPFAM" id="SSF51430">
    <property type="entry name" value="NAD(P)-linked oxidoreductase"/>
    <property type="match status" value="1"/>
</dbReference>
<evidence type="ECO:0000313" key="8">
    <source>
        <dbReference type="EMBL" id="KAK6186362.1"/>
    </source>
</evidence>
<dbReference type="AlphaFoldDB" id="A0AAN8JVI7"/>
<protein>
    <recommendedName>
        <fullName evidence="7">NADP-dependent oxidoreductase domain-containing protein</fullName>
    </recommendedName>
</protein>